<keyword evidence="1" id="KW-0732">Signal</keyword>
<dbReference type="Proteomes" id="UP000006701">
    <property type="component" value="Unassembled WGS sequence"/>
</dbReference>
<dbReference type="Pfam" id="PF21087">
    <property type="entry name" value="Glyco_hydro_134"/>
    <property type="match status" value="1"/>
</dbReference>
<evidence type="ECO:0000256" key="1">
    <source>
        <dbReference type="SAM" id="SignalP"/>
    </source>
</evidence>
<evidence type="ECO:0000313" key="2">
    <source>
        <dbReference type="EMBL" id="EAW13726.1"/>
    </source>
</evidence>
<gene>
    <name evidence="2" type="ORF">ACLA_044460</name>
</gene>
<keyword evidence="3" id="KW-1185">Reference proteome</keyword>
<dbReference type="InterPro" id="IPR049168">
    <property type="entry name" value="Glyco_hydro_134"/>
</dbReference>
<dbReference type="VEuPathDB" id="FungiDB:ACLA_044460"/>
<feature type="signal peptide" evidence="1">
    <location>
        <begin position="1"/>
        <end position="18"/>
    </location>
</feature>
<dbReference type="HOGENOM" id="CLU_127752_0_0_1"/>
<feature type="chain" id="PRO_5002633240" evidence="1">
    <location>
        <begin position="19"/>
        <end position="194"/>
    </location>
</feature>
<proteinExistence type="predicted"/>
<dbReference type="GeneID" id="4707277"/>
<dbReference type="STRING" id="344612.A1C8T9"/>
<organism evidence="2 3">
    <name type="scientific">Aspergillus clavatus (strain ATCC 1007 / CBS 513.65 / DSM 816 / NCTC 3887 / NRRL 1 / QM 1276 / 107)</name>
    <dbReference type="NCBI Taxonomy" id="344612"/>
    <lineage>
        <taxon>Eukaryota</taxon>
        <taxon>Fungi</taxon>
        <taxon>Dikarya</taxon>
        <taxon>Ascomycota</taxon>
        <taxon>Pezizomycotina</taxon>
        <taxon>Eurotiomycetes</taxon>
        <taxon>Eurotiomycetidae</taxon>
        <taxon>Eurotiales</taxon>
        <taxon>Aspergillaceae</taxon>
        <taxon>Aspergillus</taxon>
        <taxon>Aspergillus subgen. Fumigati</taxon>
    </lineage>
</organism>
<dbReference type="KEGG" id="act:ACLA_044460"/>
<dbReference type="eggNOG" id="ENOG502S0V9">
    <property type="taxonomic scope" value="Eukaryota"/>
</dbReference>
<sequence>MKFSLSCVVALFATAALAAPVSDASLDKRAGRGHYTVAGLGAHKKAILNAGGNTLDLAIAMLEIADMNTSHYPYGDGKTKDAANFGLFKQNWGILRVCAHRYGFAGKSEAQWNDGALLNTNVHADVASRWDCQNYYGYDKWFAGHRNGASGLANPYTPDINNYKSAVQWIKSQIDSNSKYKYDDTRFWVDVVAI</sequence>
<reference evidence="2 3" key="1">
    <citation type="journal article" date="2008" name="PLoS Genet.">
        <title>Genomic islands in the pathogenic filamentous fungus Aspergillus fumigatus.</title>
        <authorList>
            <person name="Fedorova N.D."/>
            <person name="Khaldi N."/>
            <person name="Joardar V.S."/>
            <person name="Maiti R."/>
            <person name="Amedeo P."/>
            <person name="Anderson M.J."/>
            <person name="Crabtree J."/>
            <person name="Silva J.C."/>
            <person name="Badger J.H."/>
            <person name="Albarraq A."/>
            <person name="Angiuoli S."/>
            <person name="Bussey H."/>
            <person name="Bowyer P."/>
            <person name="Cotty P.J."/>
            <person name="Dyer P.S."/>
            <person name="Egan A."/>
            <person name="Galens K."/>
            <person name="Fraser-Liggett C.M."/>
            <person name="Haas B.J."/>
            <person name="Inman J.M."/>
            <person name="Kent R."/>
            <person name="Lemieux S."/>
            <person name="Malavazi I."/>
            <person name="Orvis J."/>
            <person name="Roemer T."/>
            <person name="Ronning C.M."/>
            <person name="Sundaram J.P."/>
            <person name="Sutton G."/>
            <person name="Turner G."/>
            <person name="Venter J.C."/>
            <person name="White O.R."/>
            <person name="Whitty B.R."/>
            <person name="Youngman P."/>
            <person name="Wolfe K.H."/>
            <person name="Goldman G.H."/>
            <person name="Wortman J.R."/>
            <person name="Jiang B."/>
            <person name="Denning D.W."/>
            <person name="Nierman W.C."/>
        </authorList>
    </citation>
    <scope>NUCLEOTIDE SEQUENCE [LARGE SCALE GENOMIC DNA]</scope>
    <source>
        <strain evidence="3">ATCC 1007 / CBS 513.65 / DSM 816 / NCTC 3887 / NRRL 1</strain>
    </source>
</reference>
<dbReference type="OrthoDB" id="2888121at2759"/>
<dbReference type="RefSeq" id="XP_001275152.1">
    <property type="nucleotide sequence ID" value="XM_001275151.1"/>
</dbReference>
<evidence type="ECO:0000313" key="3">
    <source>
        <dbReference type="Proteomes" id="UP000006701"/>
    </source>
</evidence>
<protein>
    <submittedName>
        <fullName evidence="2">Uncharacterized protein</fullName>
    </submittedName>
</protein>
<name>A1C8T9_ASPCL</name>
<dbReference type="OMA" id="KYDDTRF"/>
<dbReference type="EMBL" id="DS027046">
    <property type="protein sequence ID" value="EAW13726.1"/>
    <property type="molecule type" value="Genomic_DNA"/>
</dbReference>
<dbReference type="AlphaFoldDB" id="A1C8T9"/>
<accession>A1C8T9</accession>